<dbReference type="AlphaFoldDB" id="A0AAV4F3N4"/>
<gene>
    <name evidence="1" type="ORF">ElyMa_002012400</name>
</gene>
<name>A0AAV4F3N4_9GAST</name>
<dbReference type="Proteomes" id="UP000762676">
    <property type="component" value="Unassembled WGS sequence"/>
</dbReference>
<keyword evidence="2" id="KW-1185">Reference proteome</keyword>
<proteinExistence type="predicted"/>
<accession>A0AAV4F3N4</accession>
<organism evidence="1 2">
    <name type="scientific">Elysia marginata</name>
    <dbReference type="NCBI Taxonomy" id="1093978"/>
    <lineage>
        <taxon>Eukaryota</taxon>
        <taxon>Metazoa</taxon>
        <taxon>Spiralia</taxon>
        <taxon>Lophotrochozoa</taxon>
        <taxon>Mollusca</taxon>
        <taxon>Gastropoda</taxon>
        <taxon>Heterobranchia</taxon>
        <taxon>Euthyneura</taxon>
        <taxon>Panpulmonata</taxon>
        <taxon>Sacoglossa</taxon>
        <taxon>Placobranchoidea</taxon>
        <taxon>Plakobranchidae</taxon>
        <taxon>Elysia</taxon>
    </lineage>
</organism>
<reference evidence="1 2" key="1">
    <citation type="journal article" date="2021" name="Elife">
        <title>Chloroplast acquisition without the gene transfer in kleptoplastic sea slugs, Plakobranchus ocellatus.</title>
        <authorList>
            <person name="Maeda T."/>
            <person name="Takahashi S."/>
            <person name="Yoshida T."/>
            <person name="Shimamura S."/>
            <person name="Takaki Y."/>
            <person name="Nagai Y."/>
            <person name="Toyoda A."/>
            <person name="Suzuki Y."/>
            <person name="Arimoto A."/>
            <person name="Ishii H."/>
            <person name="Satoh N."/>
            <person name="Nishiyama T."/>
            <person name="Hasebe M."/>
            <person name="Maruyama T."/>
            <person name="Minagawa J."/>
            <person name="Obokata J."/>
            <person name="Shigenobu S."/>
        </authorList>
    </citation>
    <scope>NUCLEOTIDE SEQUENCE [LARGE SCALE GENOMIC DNA]</scope>
</reference>
<sequence length="190" mass="21533">MADTESAHNSLLFPVQSFDRNESLFHIWSNFMKFIVDFIIPVRLPHCSRCGPLKHNEDGSECLRDPFRGPYTNCEHKSHVAGDYITGDTFCCENISRDPYLRPVYDANGVISYVCDCMTTDQVTNTLYCAQSVSSPATETNRVTVKQRENPPSDHTGSCNQAVVFPIVSELLYLFPFLCWIRTGRSMFVA</sequence>
<evidence type="ECO:0000313" key="2">
    <source>
        <dbReference type="Proteomes" id="UP000762676"/>
    </source>
</evidence>
<evidence type="ECO:0000313" key="1">
    <source>
        <dbReference type="EMBL" id="GFR67972.1"/>
    </source>
</evidence>
<dbReference type="EMBL" id="BMAT01004082">
    <property type="protein sequence ID" value="GFR67972.1"/>
    <property type="molecule type" value="Genomic_DNA"/>
</dbReference>
<protein>
    <recommendedName>
        <fullName evidence="3">UPAR/Ly6 domain-containing protein</fullName>
    </recommendedName>
</protein>
<evidence type="ECO:0008006" key="3">
    <source>
        <dbReference type="Google" id="ProtNLM"/>
    </source>
</evidence>
<comment type="caution">
    <text evidence="1">The sequence shown here is derived from an EMBL/GenBank/DDBJ whole genome shotgun (WGS) entry which is preliminary data.</text>
</comment>